<dbReference type="OrthoDB" id="129709at2"/>
<keyword evidence="2" id="KW-0378">Hydrolase</keyword>
<dbReference type="PROSITE" id="PS51462">
    <property type="entry name" value="NUDIX"/>
    <property type="match status" value="1"/>
</dbReference>
<dbReference type="CDD" id="cd03674">
    <property type="entry name" value="NUDIX_Hydrolase"/>
    <property type="match status" value="1"/>
</dbReference>
<dbReference type="GO" id="GO:0016787">
    <property type="term" value="F:hydrolase activity"/>
    <property type="evidence" value="ECO:0007669"/>
    <property type="project" value="UniProtKB-KW"/>
</dbReference>
<dbReference type="Pfam" id="PF00293">
    <property type="entry name" value="NUDIX"/>
    <property type="match status" value="1"/>
</dbReference>
<organism evidence="2 3">
    <name type="scientific">Lysobacter capsici AZ78</name>
    <dbReference type="NCBI Taxonomy" id="1444315"/>
    <lineage>
        <taxon>Bacteria</taxon>
        <taxon>Pseudomonadati</taxon>
        <taxon>Pseudomonadota</taxon>
        <taxon>Gammaproteobacteria</taxon>
        <taxon>Lysobacterales</taxon>
        <taxon>Lysobacteraceae</taxon>
        <taxon>Lysobacter</taxon>
    </lineage>
</organism>
<dbReference type="Proteomes" id="UP000023435">
    <property type="component" value="Unassembled WGS sequence"/>
</dbReference>
<evidence type="ECO:0000313" key="2">
    <source>
        <dbReference type="EMBL" id="KWS02382.1"/>
    </source>
</evidence>
<dbReference type="InterPro" id="IPR000086">
    <property type="entry name" value="NUDIX_hydrolase_dom"/>
</dbReference>
<proteinExistence type="predicted"/>
<name>A0A108U4H2_9GAMM</name>
<protein>
    <submittedName>
        <fullName evidence="2">Adenosylhomocysteinase</fullName>
        <ecNumber evidence="2">3.3.1.1</ecNumber>
    </submittedName>
</protein>
<reference evidence="2 3" key="1">
    <citation type="journal article" date="2014" name="Genome Announc.">
        <title>Draft Genome Sequence of Lysobacter capsici AZ78, a Bacterium Antagonistic to Plant-Pathogenic Oomycetes.</title>
        <authorList>
            <person name="Puopolo G."/>
            <person name="Sonego P."/>
            <person name="Engelen K."/>
            <person name="Pertot I."/>
        </authorList>
    </citation>
    <scope>NUCLEOTIDE SEQUENCE [LARGE SCALE GENOMIC DNA]</scope>
    <source>
        <strain evidence="2 3">AZ78</strain>
    </source>
</reference>
<accession>A0A108U4H2</accession>
<dbReference type="EMBL" id="JAJA02000002">
    <property type="protein sequence ID" value="KWS02382.1"/>
    <property type="molecule type" value="Genomic_DNA"/>
</dbReference>
<dbReference type="RefSeq" id="WP_036108320.1">
    <property type="nucleotide sequence ID" value="NZ_JAJA02000002.1"/>
</dbReference>
<dbReference type="SUPFAM" id="SSF55811">
    <property type="entry name" value="Nudix"/>
    <property type="match status" value="1"/>
</dbReference>
<dbReference type="Gene3D" id="3.90.79.10">
    <property type="entry name" value="Nucleoside Triphosphate Pyrophosphohydrolase"/>
    <property type="match status" value="1"/>
</dbReference>
<sequence length="215" mass="24057">MPAKHSDAIGELRSNLIEYARRWPAEAEHTLPFLALLDEAVRAGEHVSNAIGRADDAAQHDAPPPADPFLRERLAGHFTGGAWLIDRAGRRVLLTHHRKLGRWLQLGGHADGDRDLAQVALREAEEESGLTGLSVDPELFDVDRHWIPERRDVPGHWHYDLRYVVRAGDNEDYVISEESLDLAWREISELLDDPGSDESMRRMAGKWLARGGSGG</sequence>
<feature type="domain" description="Nudix hydrolase" evidence="1">
    <location>
        <begin position="75"/>
        <end position="210"/>
    </location>
</feature>
<dbReference type="PANTHER" id="PTHR43736">
    <property type="entry name" value="ADP-RIBOSE PYROPHOSPHATASE"/>
    <property type="match status" value="1"/>
</dbReference>
<keyword evidence="3" id="KW-1185">Reference proteome</keyword>
<evidence type="ECO:0000313" key="3">
    <source>
        <dbReference type="Proteomes" id="UP000023435"/>
    </source>
</evidence>
<dbReference type="InterPro" id="IPR015797">
    <property type="entry name" value="NUDIX_hydrolase-like_dom_sf"/>
</dbReference>
<comment type="caution">
    <text evidence="2">The sequence shown here is derived from an EMBL/GenBank/DDBJ whole genome shotgun (WGS) entry which is preliminary data.</text>
</comment>
<evidence type="ECO:0000259" key="1">
    <source>
        <dbReference type="PROSITE" id="PS51462"/>
    </source>
</evidence>
<gene>
    <name evidence="2" type="ORF">AZ78_5049</name>
</gene>
<dbReference type="EC" id="3.3.1.1" evidence="2"/>
<dbReference type="AlphaFoldDB" id="A0A108U4H2"/>
<dbReference type="PANTHER" id="PTHR43736:SF1">
    <property type="entry name" value="DIHYDRONEOPTERIN TRIPHOSPHATE DIPHOSPHATASE"/>
    <property type="match status" value="1"/>
</dbReference>